<organism evidence="4 5">
    <name type="scientific">Owenia fusiformis</name>
    <name type="common">Polychaete worm</name>
    <dbReference type="NCBI Taxonomy" id="6347"/>
    <lineage>
        <taxon>Eukaryota</taxon>
        <taxon>Metazoa</taxon>
        <taxon>Spiralia</taxon>
        <taxon>Lophotrochozoa</taxon>
        <taxon>Annelida</taxon>
        <taxon>Polychaeta</taxon>
        <taxon>Sedentaria</taxon>
        <taxon>Canalipalpata</taxon>
        <taxon>Sabellida</taxon>
        <taxon>Oweniida</taxon>
        <taxon>Oweniidae</taxon>
        <taxon>Owenia</taxon>
    </lineage>
</organism>
<name>A0A8S4NZY0_OWEFU</name>
<dbReference type="InterPro" id="IPR002048">
    <property type="entry name" value="EF_hand_dom"/>
</dbReference>
<dbReference type="InterPro" id="IPR011992">
    <property type="entry name" value="EF-hand-dom_pair"/>
</dbReference>
<feature type="chain" id="PRO_5035874074" description="EF-hand domain-containing protein" evidence="2">
    <location>
        <begin position="28"/>
        <end position="296"/>
    </location>
</feature>
<proteinExistence type="predicted"/>
<dbReference type="EMBL" id="CAIIXF020000006">
    <property type="protein sequence ID" value="CAH1786138.1"/>
    <property type="molecule type" value="Genomic_DNA"/>
</dbReference>
<dbReference type="PROSITE" id="PS50222">
    <property type="entry name" value="EF_HAND_2"/>
    <property type="match status" value="1"/>
</dbReference>
<dbReference type="PROSITE" id="PS00018">
    <property type="entry name" value="EF_HAND_1"/>
    <property type="match status" value="1"/>
</dbReference>
<keyword evidence="2" id="KW-0732">Signal</keyword>
<evidence type="ECO:0000256" key="2">
    <source>
        <dbReference type="SAM" id="SignalP"/>
    </source>
</evidence>
<reference evidence="4" key="1">
    <citation type="submission" date="2022-03" db="EMBL/GenBank/DDBJ databases">
        <authorList>
            <person name="Martin C."/>
        </authorList>
    </citation>
    <scope>NUCLEOTIDE SEQUENCE</scope>
</reference>
<evidence type="ECO:0000313" key="4">
    <source>
        <dbReference type="EMBL" id="CAH1786138.1"/>
    </source>
</evidence>
<dbReference type="Proteomes" id="UP000749559">
    <property type="component" value="Unassembled WGS sequence"/>
</dbReference>
<feature type="signal peptide" evidence="2">
    <location>
        <begin position="1"/>
        <end position="27"/>
    </location>
</feature>
<feature type="domain" description="EF-hand" evidence="3">
    <location>
        <begin position="101"/>
        <end position="136"/>
    </location>
</feature>
<comment type="caution">
    <text evidence="4">The sequence shown here is derived from an EMBL/GenBank/DDBJ whole genome shotgun (WGS) entry which is preliminary data.</text>
</comment>
<evidence type="ECO:0000259" key="3">
    <source>
        <dbReference type="PROSITE" id="PS50222"/>
    </source>
</evidence>
<gene>
    <name evidence="4" type="ORF">OFUS_LOCUS12092</name>
</gene>
<dbReference type="SMART" id="SM00054">
    <property type="entry name" value="EFh"/>
    <property type="match status" value="2"/>
</dbReference>
<evidence type="ECO:0000313" key="5">
    <source>
        <dbReference type="Proteomes" id="UP000749559"/>
    </source>
</evidence>
<dbReference type="Gene3D" id="1.10.238.10">
    <property type="entry name" value="EF-hand"/>
    <property type="match status" value="1"/>
</dbReference>
<accession>A0A8S4NZY0</accession>
<sequence length="296" mass="32450">MTRLSSAIGAICLLIALSSDWLNVADGCVRNRFRVGRGTIGVGGPSEAGGSGLYVGVRYTLPFRRRRSAEQKADYSDVFKVCDANADDKLTLNEFKNCFPQPSRVLIKTFNSLDSNKDGALNLHEFENAYLNLGDKADANCHTNMLQRCGYSFMLYSHARVPSQTTMCGALQEYIDCVGLKSQTCDTDETKQYTAMLSEMVTTTREDGICPNIKTDDLGSTTDVNLHELPCSKSAIMLCDVGFMEDLHKGVDACIALDAYEKCLFESHLGCEDKPSEEALKGAQDILKAYLSTGMC</sequence>
<dbReference type="GO" id="GO:0005509">
    <property type="term" value="F:calcium ion binding"/>
    <property type="evidence" value="ECO:0007669"/>
    <property type="project" value="InterPro"/>
</dbReference>
<dbReference type="AlphaFoldDB" id="A0A8S4NZY0"/>
<dbReference type="SUPFAM" id="SSF47473">
    <property type="entry name" value="EF-hand"/>
    <property type="match status" value="1"/>
</dbReference>
<keyword evidence="5" id="KW-1185">Reference proteome</keyword>
<evidence type="ECO:0000256" key="1">
    <source>
        <dbReference type="ARBA" id="ARBA00022837"/>
    </source>
</evidence>
<keyword evidence="1" id="KW-0106">Calcium</keyword>
<protein>
    <recommendedName>
        <fullName evidence="3">EF-hand domain-containing protein</fullName>
    </recommendedName>
</protein>
<dbReference type="InterPro" id="IPR018247">
    <property type="entry name" value="EF_Hand_1_Ca_BS"/>
</dbReference>
<feature type="non-terminal residue" evidence="4">
    <location>
        <position position="1"/>
    </location>
</feature>